<dbReference type="Proteomes" id="UP000825483">
    <property type="component" value="Unassembled WGS sequence"/>
</dbReference>
<protein>
    <submittedName>
        <fullName evidence="2">Uncharacterized protein</fullName>
    </submittedName>
</protein>
<evidence type="ECO:0000313" key="3">
    <source>
        <dbReference type="Proteomes" id="UP000825483"/>
    </source>
</evidence>
<gene>
    <name evidence="2" type="ORF">PRLR5076_02180</name>
</gene>
<reference evidence="2" key="1">
    <citation type="journal article" date="2022" name="Int. J. Syst. Evol. Microbiol.">
        <title>Prevotella lacticifex sp. nov., isolated from the rumen of cows.</title>
        <authorList>
            <person name="Shinkai T."/>
            <person name="Ikeyama N."/>
            <person name="Kumagai M."/>
            <person name="Ohmori H."/>
            <person name="Sakamoto M."/>
            <person name="Ohkuma M."/>
            <person name="Mitsumori M."/>
        </authorList>
    </citation>
    <scope>NUCLEOTIDE SEQUENCE</scope>
    <source>
        <strain evidence="2">R5076</strain>
    </source>
</reference>
<proteinExistence type="predicted"/>
<feature type="compositionally biased region" description="Basic and acidic residues" evidence="1">
    <location>
        <begin position="24"/>
        <end position="34"/>
    </location>
</feature>
<dbReference type="AlphaFoldDB" id="A0A9R1CU30"/>
<evidence type="ECO:0000256" key="1">
    <source>
        <dbReference type="SAM" id="MobiDB-lite"/>
    </source>
</evidence>
<comment type="caution">
    <text evidence="2">The sequence shown here is derived from an EMBL/GenBank/DDBJ whole genome shotgun (WGS) entry which is preliminary data.</text>
</comment>
<feature type="region of interest" description="Disordered" evidence="1">
    <location>
        <begin position="1"/>
        <end position="34"/>
    </location>
</feature>
<dbReference type="EMBL" id="BPUB01000001">
    <property type="protein sequence ID" value="GJG57367.1"/>
    <property type="molecule type" value="Genomic_DNA"/>
</dbReference>
<organism evidence="2 3">
    <name type="scientific">Prevotella lacticifex</name>
    <dbReference type="NCBI Taxonomy" id="2854755"/>
    <lineage>
        <taxon>Bacteria</taxon>
        <taxon>Pseudomonadati</taxon>
        <taxon>Bacteroidota</taxon>
        <taxon>Bacteroidia</taxon>
        <taxon>Bacteroidales</taxon>
        <taxon>Prevotellaceae</taxon>
        <taxon>Prevotella</taxon>
    </lineage>
</organism>
<name>A0A9R1CU30_9BACT</name>
<accession>A0A9R1CU30</accession>
<evidence type="ECO:0000313" key="2">
    <source>
        <dbReference type="EMBL" id="GJG57367.1"/>
    </source>
</evidence>
<keyword evidence="3" id="KW-1185">Reference proteome</keyword>
<sequence>MEIASPNAATNEEPVLPVSEPTIENEKKEKKENGDGSKYITITWGTGQPIDVIFSFIHKNREEEGYQDALINSDLSYMKAKEEIIRNELKMLFKRISIRYKDNILVLDVQKAKAEAAFISSSVAILQARREIYVEHLAEIEEMEKMLDADDPKMTTMIETYRRGFNKGIAAQTAAFINSENH</sequence>